<evidence type="ECO:0008006" key="3">
    <source>
        <dbReference type="Google" id="ProtNLM"/>
    </source>
</evidence>
<reference evidence="1 2" key="1">
    <citation type="submission" date="2018-01" db="EMBL/GenBank/DDBJ databases">
        <title>Draft genome of the strawberry crown rot pathogen Phytophthora cactorum.</title>
        <authorList>
            <person name="Armitage A.D."/>
            <person name="Lysoe E."/>
            <person name="Nellist C.F."/>
            <person name="Harrison R.J."/>
            <person name="Brurberg M.B."/>
        </authorList>
    </citation>
    <scope>NUCLEOTIDE SEQUENCE [LARGE SCALE GENOMIC DNA]</scope>
    <source>
        <strain evidence="1 2">10300</strain>
    </source>
</reference>
<dbReference type="InterPro" id="IPR013783">
    <property type="entry name" value="Ig-like_fold"/>
</dbReference>
<dbReference type="VEuPathDB" id="FungiDB:PC110_g4468"/>
<dbReference type="Gene3D" id="2.60.40.10">
    <property type="entry name" value="Immunoglobulins"/>
    <property type="match status" value="1"/>
</dbReference>
<dbReference type="STRING" id="29920.A0A329SQY1"/>
<comment type="caution">
    <text evidence="1">The sequence shown here is derived from an EMBL/GenBank/DDBJ whole genome shotgun (WGS) entry which is preliminary data.</text>
</comment>
<organism evidence="1 2">
    <name type="scientific">Phytophthora cactorum</name>
    <dbReference type="NCBI Taxonomy" id="29920"/>
    <lineage>
        <taxon>Eukaryota</taxon>
        <taxon>Sar</taxon>
        <taxon>Stramenopiles</taxon>
        <taxon>Oomycota</taxon>
        <taxon>Peronosporomycetes</taxon>
        <taxon>Peronosporales</taxon>
        <taxon>Peronosporaceae</taxon>
        <taxon>Phytophthora</taxon>
    </lineage>
</organism>
<evidence type="ECO:0000313" key="1">
    <source>
        <dbReference type="EMBL" id="RAW39314.1"/>
    </source>
</evidence>
<dbReference type="EMBL" id="MJFZ01000069">
    <property type="protein sequence ID" value="RAW39314.1"/>
    <property type="molecule type" value="Genomic_DNA"/>
</dbReference>
<dbReference type="OrthoDB" id="126022at2759"/>
<sequence>MKSKMGPSHCCESCWEELLRSHRTALRLFTCLRAWRYVTLQLKHRFQKPTPREWQQARFFEMELPLHAAVTALNHSEGTLDESFELLGSFYALYPSSTVLLDHQRRPPLYYAIEQHWGLEKLSWLVDKSLDTVLEKDSDGLSVVTHARMNACPEELVIRLAVAAASRCILALDELLNGQHFESARRLCHRALQDFFAGVPKFPHARCREVLGVCRKYDEGHAYAAAMAIRDVWMHYTDTWGHFGAPLIQRDLPETLFPVIQSFVEVALVAKGEPLNYQWFVQQDGQDDGIPIDGATQSFIFISPSIQPHNEGVYYCEIANRVGRVVSTRMVVRVVDDRVPSDPTLNFVVDRALLTPGGHTMHCLKASAGGRVHHLQTDATIVFQPDFFICLDGDGNDVSDTHGAEIAIFRRVDDEARLILRNGERLASCLFEILPQSMGDLLRPALLWLPHCLVADANHSAVVVEVDTKSRRILRDVEHAFISEEFARVAINRLGTFAVVSRPKNCHNDEGSSESVVERARIFILRPKSLSASSQSGAVEVSLALVRDLPNCCSEAEARLREMSASGMIDSFHLSIQENFSLSLQIGGEDRVVFRWPAPSSEVVVTHVEISLEKLLSSSGADASLDYPAFLRLPIGATVCKTPVQKCTQANSIETKSSDEISSSDFTIFERDWVVLIPFLRDAKAVFDAPPATPSIVERTNKYLVLELNPASESQHEKGYTTKSKEKSARRTDEKRTFSPYFYVVEMAVFSPTFWRRYDQTWWFDKTKTNVIDGMYKVVHRGFDTKITISTTAYAGCVRVAWCSVDHFGDYSNPLLLPPLTDLDSDSLSDQELAAAGSHSVEMESTSSRLQQLLDDLQIDSSALSKVYGLPRTVRNATDAVAALLEDKVSLGSCNFELALLLSGYKTLEKQLTQIKLASDSYAKLMEPFLRVQRAIPELERCLADSLPITRRLDELLREAYEVIVKLSSPGWLQYFLMDEWFEDALHKIFVDLAELLASDDCALQCAKALQAGLEAPADNGIPWIMKTARSHLLIAVGRLQEATDQATKKLICRELCHTLHLHSSHQQGDDEEELIALTAAKFLAEFESPTSQQALNTLSQQDSFMKHLVSVTPHDGEKCTHVPEAVHFDLDPFIRGVNRTGMHLVIRVANVSLDSCVVQGKATFCGRTTKLSFVPAAEFERKSRYRVSVREQEILSSLGGTLPERPPFTIYFSTPA</sequence>
<dbReference type="SUPFAM" id="SSF48726">
    <property type="entry name" value="Immunoglobulin"/>
    <property type="match status" value="1"/>
</dbReference>
<evidence type="ECO:0000313" key="2">
    <source>
        <dbReference type="Proteomes" id="UP000251314"/>
    </source>
</evidence>
<dbReference type="InterPro" id="IPR036179">
    <property type="entry name" value="Ig-like_dom_sf"/>
</dbReference>
<protein>
    <recommendedName>
        <fullName evidence="3">Ig-like domain-containing protein</fullName>
    </recommendedName>
</protein>
<dbReference type="Proteomes" id="UP000251314">
    <property type="component" value="Unassembled WGS sequence"/>
</dbReference>
<dbReference type="AlphaFoldDB" id="A0A329SQY1"/>
<keyword evidence="2" id="KW-1185">Reference proteome</keyword>
<proteinExistence type="predicted"/>
<accession>A0A329SQY1</accession>
<gene>
    <name evidence="1" type="ORF">PC110_g4468</name>
</gene>
<name>A0A329SQY1_9STRA</name>